<reference evidence="3 4" key="1">
    <citation type="submission" date="2021-02" db="EMBL/GenBank/DDBJ databases">
        <title>Nitrogen-fixing ability and nitrogen fixation related genes of thermophilic fermentative bacteria in the genus Caldicellulosiruptor.</title>
        <authorList>
            <person name="Chen Y."/>
            <person name="Nishihara A."/>
            <person name="Haruta S."/>
        </authorList>
    </citation>
    <scope>NUCLEOTIDE SEQUENCE [LARGE SCALE GENOMIC DNA]</scope>
    <source>
        <strain evidence="3 4">YA01</strain>
    </source>
</reference>
<accession>A0ABN6E4G5</accession>
<evidence type="ECO:0000313" key="4">
    <source>
        <dbReference type="Proteomes" id="UP000663623"/>
    </source>
</evidence>
<sequence>MLDNKRLISAYKIVERYTNEEDKKYFELDDILVDIAVKIIQYRIKNNLSQKELAQKLGISQAMVSKLESGDYNPTVKMLYEIAKKLGFELEIEFREKTECEENWLESSEELLDEVINNEVGEAA</sequence>
<name>A0ABN6E4G5_9FIRM</name>
<evidence type="ECO:0000259" key="2">
    <source>
        <dbReference type="PROSITE" id="PS50943"/>
    </source>
</evidence>
<dbReference type="PANTHER" id="PTHR46797">
    <property type="entry name" value="HTH-TYPE TRANSCRIPTIONAL REGULATOR"/>
    <property type="match status" value="1"/>
</dbReference>
<dbReference type="PANTHER" id="PTHR46797:SF1">
    <property type="entry name" value="METHYLPHOSPHONATE SYNTHASE"/>
    <property type="match status" value="1"/>
</dbReference>
<dbReference type="Proteomes" id="UP000663623">
    <property type="component" value="Chromosome"/>
</dbReference>
<evidence type="ECO:0000313" key="3">
    <source>
        <dbReference type="EMBL" id="BCS80250.1"/>
    </source>
</evidence>
<dbReference type="SUPFAM" id="SSF47413">
    <property type="entry name" value="lambda repressor-like DNA-binding domains"/>
    <property type="match status" value="1"/>
</dbReference>
<dbReference type="Gene3D" id="1.10.260.40">
    <property type="entry name" value="lambda repressor-like DNA-binding domains"/>
    <property type="match status" value="1"/>
</dbReference>
<keyword evidence="1" id="KW-0238">DNA-binding</keyword>
<dbReference type="PROSITE" id="PS50943">
    <property type="entry name" value="HTH_CROC1"/>
    <property type="match status" value="1"/>
</dbReference>
<dbReference type="InterPro" id="IPR010982">
    <property type="entry name" value="Lambda_DNA-bd_dom_sf"/>
</dbReference>
<dbReference type="InterPro" id="IPR050807">
    <property type="entry name" value="TransReg_Diox_bact_type"/>
</dbReference>
<proteinExistence type="predicted"/>
<protein>
    <recommendedName>
        <fullName evidence="2">HTH cro/C1-type domain-containing protein</fullName>
    </recommendedName>
</protein>
<organism evidence="3 4">
    <name type="scientific">Caldicellulosiruptor diazotrophicus</name>
    <dbReference type="NCBI Taxonomy" id="2806205"/>
    <lineage>
        <taxon>Bacteria</taxon>
        <taxon>Bacillati</taxon>
        <taxon>Bacillota</taxon>
        <taxon>Bacillota incertae sedis</taxon>
        <taxon>Caldicellulosiruptorales</taxon>
        <taxon>Caldicellulosiruptoraceae</taxon>
        <taxon>Caldicellulosiruptor</taxon>
    </lineage>
</organism>
<dbReference type="Pfam" id="PF01381">
    <property type="entry name" value="HTH_3"/>
    <property type="match status" value="1"/>
</dbReference>
<keyword evidence="4" id="KW-1185">Reference proteome</keyword>
<dbReference type="RefSeq" id="WP_207180484.1">
    <property type="nucleotide sequence ID" value="NZ_AP024480.1"/>
</dbReference>
<gene>
    <name evidence="3" type="ORF">CaldiYA01_02100</name>
</gene>
<dbReference type="SMART" id="SM00530">
    <property type="entry name" value="HTH_XRE"/>
    <property type="match status" value="1"/>
</dbReference>
<evidence type="ECO:0000256" key="1">
    <source>
        <dbReference type="ARBA" id="ARBA00023125"/>
    </source>
</evidence>
<feature type="domain" description="HTH cro/C1-type" evidence="2">
    <location>
        <begin position="39"/>
        <end position="94"/>
    </location>
</feature>
<dbReference type="CDD" id="cd00093">
    <property type="entry name" value="HTH_XRE"/>
    <property type="match status" value="1"/>
</dbReference>
<dbReference type="InterPro" id="IPR001387">
    <property type="entry name" value="Cro/C1-type_HTH"/>
</dbReference>
<dbReference type="EMBL" id="AP024480">
    <property type="protein sequence ID" value="BCS80250.1"/>
    <property type="molecule type" value="Genomic_DNA"/>
</dbReference>